<dbReference type="OrthoDB" id="2756993at2759"/>
<evidence type="ECO:0000313" key="3">
    <source>
        <dbReference type="Proteomes" id="UP000184267"/>
    </source>
</evidence>
<feature type="compositionally biased region" description="Basic and acidic residues" evidence="1">
    <location>
        <begin position="124"/>
        <end position="134"/>
    </location>
</feature>
<keyword evidence="3" id="KW-1185">Reference proteome</keyword>
<reference evidence="2 3" key="1">
    <citation type="submission" date="2016-10" db="EMBL/GenBank/DDBJ databases">
        <title>Genome sequence of the basidiomycete white-rot fungus Trametes pubescens.</title>
        <authorList>
            <person name="Makela M.R."/>
            <person name="Granchi Z."/>
            <person name="Peng M."/>
            <person name="De Vries R.P."/>
            <person name="Grigoriev I."/>
            <person name="Riley R."/>
            <person name="Hilden K."/>
        </authorList>
    </citation>
    <scope>NUCLEOTIDE SEQUENCE [LARGE SCALE GENOMIC DNA]</scope>
    <source>
        <strain evidence="2 3">FBCC735</strain>
    </source>
</reference>
<evidence type="ECO:0000313" key="2">
    <source>
        <dbReference type="EMBL" id="OJT08081.1"/>
    </source>
</evidence>
<proteinExistence type="predicted"/>
<gene>
    <name evidence="2" type="ORF">TRAPUB_1016</name>
</gene>
<organism evidence="2 3">
    <name type="scientific">Trametes pubescens</name>
    <name type="common">White-rot fungus</name>
    <dbReference type="NCBI Taxonomy" id="154538"/>
    <lineage>
        <taxon>Eukaryota</taxon>
        <taxon>Fungi</taxon>
        <taxon>Dikarya</taxon>
        <taxon>Basidiomycota</taxon>
        <taxon>Agaricomycotina</taxon>
        <taxon>Agaricomycetes</taxon>
        <taxon>Polyporales</taxon>
        <taxon>Polyporaceae</taxon>
        <taxon>Trametes</taxon>
    </lineage>
</organism>
<dbReference type="OMA" id="STHNASW"/>
<protein>
    <submittedName>
        <fullName evidence="2">Uncharacterized protein</fullName>
    </submittedName>
</protein>
<comment type="caution">
    <text evidence="2">The sequence shown here is derived from an EMBL/GenBank/DDBJ whole genome shotgun (WGS) entry which is preliminary data.</text>
</comment>
<accession>A0A1M2VKC5</accession>
<name>A0A1M2VKC5_TRAPU</name>
<dbReference type="Proteomes" id="UP000184267">
    <property type="component" value="Unassembled WGS sequence"/>
</dbReference>
<evidence type="ECO:0000256" key="1">
    <source>
        <dbReference type="SAM" id="MobiDB-lite"/>
    </source>
</evidence>
<dbReference type="EMBL" id="MNAD01001083">
    <property type="protein sequence ID" value="OJT08081.1"/>
    <property type="molecule type" value="Genomic_DNA"/>
</dbReference>
<sequence length="364" mass="39274">MSTHAHSESSATVYSQIARAASTFSDTLTSLMGGSALPTRWMEAGLESPSPGSPLVVKGCTRLDAEVTLLRKRLNSEMALLPIVQSTNGGGLTCEFMFPIARGSPPQSPFTSPPTSGLCNGSQDRARTETPREVDDPEDVEEACVPGFASAVEHSRVIASPSEDITVTAEMDPNYDWFPSRLSVLSDGSRSSDHGWAVGEGVEEVPMRDHYVLDKMGEDEQDNVLECENSQSGEQAVEDEEFTSSIGALVKWAHRAPPFPVGTTALEEMDGYYNSTACTLGSKRYPSGDIALTASGILTVFGLRDILVFSPVNIWPSHRARILPSPRSSPEHLGDASQHTSMARRLRNVKLFSSPDSPSLRGAW</sequence>
<feature type="region of interest" description="Disordered" evidence="1">
    <location>
        <begin position="103"/>
        <end position="138"/>
    </location>
</feature>
<dbReference type="AlphaFoldDB" id="A0A1M2VKC5"/>